<feature type="region of interest" description="Disordered" evidence="1">
    <location>
        <begin position="88"/>
        <end position="114"/>
    </location>
</feature>
<keyword evidence="2" id="KW-0472">Membrane</keyword>
<keyword evidence="2" id="KW-1133">Transmembrane helix</keyword>
<evidence type="ECO:0000313" key="6">
    <source>
        <dbReference type="Proteomes" id="UP000550260"/>
    </source>
</evidence>
<dbReference type="Proteomes" id="UP000233750">
    <property type="component" value="Unassembled WGS sequence"/>
</dbReference>
<evidence type="ECO:0000256" key="1">
    <source>
        <dbReference type="SAM" id="MobiDB-lite"/>
    </source>
</evidence>
<gene>
    <name evidence="4" type="ORF">ATK30_2984</name>
    <name evidence="3" type="ORF">H5411_11015</name>
</gene>
<accession>A0A8E2B4Q8</accession>
<organism evidence="4 5">
    <name type="scientific">Amycolatopsis echigonensis</name>
    <dbReference type="NCBI Taxonomy" id="2576905"/>
    <lineage>
        <taxon>Bacteria</taxon>
        <taxon>Bacillati</taxon>
        <taxon>Actinomycetota</taxon>
        <taxon>Actinomycetes</taxon>
        <taxon>Pseudonocardiales</taxon>
        <taxon>Pseudonocardiaceae</taxon>
        <taxon>Amycolatopsis</taxon>
    </lineage>
</organism>
<reference evidence="3 6" key="2">
    <citation type="submission" date="2020-08" db="EMBL/GenBank/DDBJ databases">
        <title>Amycolatopsis echigonensis JCM 21831.</title>
        <authorList>
            <person name="Tedsree N."/>
            <person name="Kuncharoen N."/>
            <person name="Likhitwitayawuid K."/>
            <person name="Tanasupawat S."/>
        </authorList>
    </citation>
    <scope>NUCLEOTIDE SEQUENCE [LARGE SCALE GENOMIC DNA]</scope>
    <source>
        <strain evidence="3 6">JCM 21831</strain>
    </source>
</reference>
<evidence type="ECO:0000313" key="5">
    <source>
        <dbReference type="Proteomes" id="UP000233750"/>
    </source>
</evidence>
<comment type="caution">
    <text evidence="4">The sequence shown here is derived from an EMBL/GenBank/DDBJ whole genome shotgun (WGS) entry which is preliminary data.</text>
</comment>
<accession>A0A2N3WE90</accession>
<dbReference type="EMBL" id="PJMY01000003">
    <property type="protein sequence ID" value="PKV92188.1"/>
    <property type="molecule type" value="Genomic_DNA"/>
</dbReference>
<keyword evidence="2" id="KW-0812">Transmembrane</keyword>
<evidence type="ECO:0000313" key="4">
    <source>
        <dbReference type="EMBL" id="PKV92188.1"/>
    </source>
</evidence>
<sequence length="114" mass="11985">MSEIEPRGDTRVARIEGSRADRAVGALGWWLPETAAAGLLAGLAAWAGWTFLLPVIAAALMVRIAWAWPPVRRAARALAAGTCSVAARARRTRPSEQDPAPAGTAVERADEVAS</sequence>
<proteinExistence type="predicted"/>
<reference evidence="4 5" key="1">
    <citation type="submission" date="2017-12" db="EMBL/GenBank/DDBJ databases">
        <title>Sequencing the genomes of 1000 Actinobacteria strains.</title>
        <authorList>
            <person name="Klenk H.-P."/>
        </authorList>
    </citation>
    <scope>NUCLEOTIDE SEQUENCE [LARGE SCALE GENOMIC DNA]</scope>
    <source>
        <strain evidence="4 5">DSM 45165</strain>
    </source>
</reference>
<evidence type="ECO:0000313" key="3">
    <source>
        <dbReference type="EMBL" id="MBB2499653.1"/>
    </source>
</evidence>
<dbReference type="RefSeq" id="WP_101436072.1">
    <property type="nucleotide sequence ID" value="NZ_JACJHR010000012.1"/>
</dbReference>
<dbReference type="EMBL" id="JACJHR010000012">
    <property type="protein sequence ID" value="MBB2499653.1"/>
    <property type="molecule type" value="Genomic_DNA"/>
</dbReference>
<evidence type="ECO:0000256" key="2">
    <source>
        <dbReference type="SAM" id="Phobius"/>
    </source>
</evidence>
<protein>
    <submittedName>
        <fullName evidence="4">Uncharacterized protein</fullName>
    </submittedName>
</protein>
<name>A0A2N3WE90_9PSEU</name>
<feature type="transmembrane region" description="Helical" evidence="2">
    <location>
        <begin position="39"/>
        <end position="66"/>
    </location>
</feature>
<dbReference type="Proteomes" id="UP000550260">
    <property type="component" value="Unassembled WGS sequence"/>
</dbReference>
<dbReference type="AlphaFoldDB" id="A0A2N3WE90"/>
<keyword evidence="5" id="KW-1185">Reference proteome</keyword>